<evidence type="ECO:0000256" key="4">
    <source>
        <dbReference type="ARBA" id="ARBA00022723"/>
    </source>
</evidence>
<keyword evidence="7 16" id="KW-0805">Transcription regulation</keyword>
<proteinExistence type="inferred from homology"/>
<keyword evidence="22" id="KW-1185">Reference proteome</keyword>
<reference evidence="22" key="1">
    <citation type="journal article" date="2020" name="PLoS Negl. Trop. Dis.">
        <title>High-quality nuclear genome for Sarcoptes scabiei-A critical resource for a neglected parasite.</title>
        <authorList>
            <person name="Korhonen P.K."/>
            <person name="Gasser R.B."/>
            <person name="Ma G."/>
            <person name="Wang T."/>
            <person name="Stroehlein A.J."/>
            <person name="Young N.D."/>
            <person name="Ang C.S."/>
            <person name="Fernando D.D."/>
            <person name="Lu H.C."/>
            <person name="Taylor S."/>
            <person name="Reynolds S.L."/>
            <person name="Mofiz E."/>
            <person name="Najaraj S.H."/>
            <person name="Gowda H."/>
            <person name="Madugundu A."/>
            <person name="Renuse S."/>
            <person name="Holt D."/>
            <person name="Pandey A."/>
            <person name="Papenfuss A.T."/>
            <person name="Fischer K."/>
        </authorList>
    </citation>
    <scope>NUCLEOTIDE SEQUENCE [LARGE SCALE GENOMIC DNA]</scope>
</reference>
<dbReference type="Gene3D" id="1.10.565.10">
    <property type="entry name" value="Retinoid X Receptor"/>
    <property type="match status" value="1"/>
</dbReference>
<dbReference type="AlphaFoldDB" id="A0A834R352"/>
<dbReference type="SMART" id="SM00430">
    <property type="entry name" value="HOLI"/>
    <property type="match status" value="1"/>
</dbReference>
<dbReference type="InterPro" id="IPR013088">
    <property type="entry name" value="Znf_NHR/GATA"/>
</dbReference>
<accession>A0A834R352</accession>
<dbReference type="SUPFAM" id="SSF48508">
    <property type="entry name" value="Nuclear receptor ligand-binding domain"/>
    <property type="match status" value="1"/>
</dbReference>
<feature type="domain" description="NR LBD" evidence="19">
    <location>
        <begin position="524"/>
        <end position="757"/>
    </location>
</feature>
<evidence type="ECO:0000256" key="7">
    <source>
        <dbReference type="ARBA" id="ARBA00023015"/>
    </source>
</evidence>
<dbReference type="PRINTS" id="PR00398">
    <property type="entry name" value="STRDHORMONER"/>
</dbReference>
<feature type="region of interest" description="Disordered" evidence="17">
    <location>
        <begin position="272"/>
        <end position="300"/>
    </location>
</feature>
<dbReference type="SUPFAM" id="SSF57716">
    <property type="entry name" value="Glucocorticoid receptor-like (DNA-binding domain)"/>
    <property type="match status" value="1"/>
</dbReference>
<evidence type="ECO:0000256" key="16">
    <source>
        <dbReference type="RuleBase" id="RU004334"/>
    </source>
</evidence>
<evidence type="ECO:0000256" key="3">
    <source>
        <dbReference type="ARBA" id="ARBA00022052"/>
    </source>
</evidence>
<evidence type="ECO:0000256" key="8">
    <source>
        <dbReference type="ARBA" id="ARBA00023125"/>
    </source>
</evidence>
<dbReference type="PROSITE" id="PS51843">
    <property type="entry name" value="NR_LBD"/>
    <property type="match status" value="1"/>
</dbReference>
<feature type="region of interest" description="Disordered" evidence="17">
    <location>
        <begin position="1"/>
        <end position="23"/>
    </location>
</feature>
<evidence type="ECO:0000256" key="6">
    <source>
        <dbReference type="ARBA" id="ARBA00022833"/>
    </source>
</evidence>
<feature type="compositionally biased region" description="Gly residues" evidence="17">
    <location>
        <begin position="1"/>
        <end position="10"/>
    </location>
</feature>
<evidence type="ECO:0000256" key="2">
    <source>
        <dbReference type="ARBA" id="ARBA00008092"/>
    </source>
</evidence>
<dbReference type="GO" id="GO:0004879">
    <property type="term" value="F:nuclear receptor activity"/>
    <property type="evidence" value="ECO:0007669"/>
    <property type="project" value="InterPro"/>
</dbReference>
<evidence type="ECO:0000256" key="13">
    <source>
        <dbReference type="ARBA" id="ARBA00030794"/>
    </source>
</evidence>
<feature type="region of interest" description="Disordered" evidence="17">
    <location>
        <begin position="318"/>
        <end position="356"/>
    </location>
</feature>
<evidence type="ECO:0000256" key="1">
    <source>
        <dbReference type="ARBA" id="ARBA00004123"/>
    </source>
</evidence>
<feature type="region of interest" description="Disordered" evidence="17">
    <location>
        <begin position="451"/>
        <end position="471"/>
    </location>
</feature>
<dbReference type="InterPro" id="IPR001723">
    <property type="entry name" value="Nuclear_hrmn_rcpt"/>
</dbReference>
<keyword evidence="8 16" id="KW-0238">DNA-binding</keyword>
<keyword evidence="11 16" id="KW-0539">Nucleus</keyword>
<keyword evidence="9 16" id="KW-0804">Transcription</keyword>
<dbReference type="InterPro" id="IPR001628">
    <property type="entry name" value="Znf_hrmn_rcpt"/>
</dbReference>
<dbReference type="InterPro" id="IPR041889">
    <property type="entry name" value="NR_LBD_EcR"/>
</dbReference>
<dbReference type="EMBL" id="WVUK01000064">
    <property type="protein sequence ID" value="KAF7489535.1"/>
    <property type="molecule type" value="Genomic_DNA"/>
</dbReference>
<sequence>MSLDSNGGGDSTTPSTFKLTSTIKNPIQRESMTNSTTQSLATATAITTNNNNLSVTNANHFASSHHNGGLKKLQCMIPIAAVPTTTTTLVPRNGGSIAITTTDTRSTKVIQNLDIFVDEIAESDVDGSIIAIDQSEDTSNGVSSKSVNSICPTPVKIIKKEDDDDPLSPLSSIQRSHLAVRTVVSPNPTRVAINANPINTSPLSSSTTTTTATTLSIAVPQSQQHNNSSLHPVARKRTAYQALVGSTSNHSTTPTNSNSIGLIINSPNCQSTNSLSTIQSESSPEVSSSQNCTGISPAPSLESSEIDLELWDLDIHESSASNSSGKEEMSPSNSVNGYTSVDSLGSNDPRKKKGPAPRQQEELCLVCGDRASGYHYNALTCEGCKGFFRRSITKNAVYQCKYGNNCEIDMYMRRKCQECRLKKCLSVGMRPECVVPEYQCAIKREAKRAIKDKDRPNSTTKDGLSPNQPQLMIEDSKPMTPLMSNNCGNLTDTNSINWNGSNLSNGGGGIISSDLDFGRKLTNEQDDIIKKLVYWQDEYESPSEEDIKKIAPFPLGDNEDDNQKRFQHVTEMTILTVQLIVEFSKRVPYFDTLFRDDQITLLKACSSEVMMLRCSRKYDIKTDSIVYANNQPYTRQNYSSACISYVADTLFNFCRRMHMLKVDNAEYALLTAIVIFSDRPHLLEPHKVEEIQEKYIETLRIYVENRRPPNKCHFAKLLGILTELRTLGNINSEMCVSLKVQNKKLPPFLAEIWDIQDS</sequence>
<evidence type="ECO:0000313" key="20">
    <source>
        <dbReference type="EMBL" id="KAF7489535.1"/>
    </source>
</evidence>
<name>A0A834R352_SARSC</name>
<dbReference type="SMART" id="SM00399">
    <property type="entry name" value="ZnF_C4"/>
    <property type="match status" value="1"/>
</dbReference>
<dbReference type="FunFam" id="1.10.565.10:FF:000030">
    <property type="entry name" value="Ecdysone receptor (Isoform A)"/>
    <property type="match status" value="1"/>
</dbReference>
<dbReference type="Gene3D" id="3.30.50.10">
    <property type="entry name" value="Erythroid Transcription Factor GATA-1, subunit A"/>
    <property type="match status" value="1"/>
</dbReference>
<dbReference type="CDD" id="cd06938">
    <property type="entry name" value="NR_LBD_EcR"/>
    <property type="match status" value="1"/>
</dbReference>
<evidence type="ECO:0000256" key="9">
    <source>
        <dbReference type="ARBA" id="ARBA00023163"/>
    </source>
</evidence>
<gene>
    <name evidence="20" type="ORF">SSS_9131</name>
</gene>
<feature type="compositionally biased region" description="Polar residues" evidence="17">
    <location>
        <begin position="11"/>
        <end position="23"/>
    </location>
</feature>
<reference evidence="21" key="3">
    <citation type="submission" date="2022-06" db="UniProtKB">
        <authorList>
            <consortium name="EnsemblMetazoa"/>
        </authorList>
    </citation>
    <scope>IDENTIFICATION</scope>
</reference>
<dbReference type="PANTHER" id="PTHR24082">
    <property type="entry name" value="NUCLEAR HORMONE RECEPTOR"/>
    <property type="match status" value="1"/>
</dbReference>
<evidence type="ECO:0000256" key="15">
    <source>
        <dbReference type="ARBA" id="ARBA00033286"/>
    </source>
</evidence>
<evidence type="ECO:0000313" key="21">
    <source>
        <dbReference type="EnsemblMetazoa" id="KAF7489535.1"/>
    </source>
</evidence>
<protein>
    <recommendedName>
        <fullName evidence="3">Ecdysone receptor</fullName>
    </recommendedName>
    <alternativeName>
        <fullName evidence="12">20-hydroxy-ecdysone receptor</fullName>
    </alternativeName>
    <alternativeName>
        <fullName evidence="13">EcRH</fullName>
    </alternativeName>
    <alternativeName>
        <fullName evidence="14">Ecdysteroid receptor</fullName>
    </alternativeName>
    <alternativeName>
        <fullName evidence="15">Nuclear receptor subfamily 1 group H member 1</fullName>
    </alternativeName>
</protein>
<evidence type="ECO:0000256" key="14">
    <source>
        <dbReference type="ARBA" id="ARBA00033003"/>
    </source>
</evidence>
<dbReference type="InterPro" id="IPR050234">
    <property type="entry name" value="Nuclear_hormone_rcpt_NR1"/>
</dbReference>
<feature type="domain" description="Nuclear receptor" evidence="18">
    <location>
        <begin position="361"/>
        <end position="436"/>
    </location>
</feature>
<dbReference type="CDD" id="cd07161">
    <property type="entry name" value="NR_DBD_EcR"/>
    <property type="match status" value="1"/>
</dbReference>
<evidence type="ECO:0000259" key="19">
    <source>
        <dbReference type="PROSITE" id="PS51843"/>
    </source>
</evidence>
<dbReference type="Pfam" id="PF00104">
    <property type="entry name" value="Hormone_recep"/>
    <property type="match status" value="1"/>
</dbReference>
<dbReference type="EnsemblMetazoa" id="SSS_9131s_mrna">
    <property type="protein sequence ID" value="KAF7489535.1"/>
    <property type="gene ID" value="SSS_9131"/>
</dbReference>
<dbReference type="GO" id="GO:0000122">
    <property type="term" value="P:negative regulation of transcription by RNA polymerase II"/>
    <property type="evidence" value="ECO:0007669"/>
    <property type="project" value="TreeGrafter"/>
</dbReference>
<dbReference type="Proteomes" id="UP000070412">
    <property type="component" value="Unassembled WGS sequence"/>
</dbReference>
<dbReference type="PROSITE" id="PS51030">
    <property type="entry name" value="NUCLEAR_REC_DBD_2"/>
    <property type="match status" value="1"/>
</dbReference>
<evidence type="ECO:0000256" key="12">
    <source>
        <dbReference type="ARBA" id="ARBA00029963"/>
    </source>
</evidence>
<dbReference type="GO" id="GO:0090575">
    <property type="term" value="C:RNA polymerase II transcription regulator complex"/>
    <property type="evidence" value="ECO:0007669"/>
    <property type="project" value="TreeGrafter"/>
</dbReference>
<dbReference type="GO" id="GO:0000978">
    <property type="term" value="F:RNA polymerase II cis-regulatory region sequence-specific DNA binding"/>
    <property type="evidence" value="ECO:0007669"/>
    <property type="project" value="TreeGrafter"/>
</dbReference>
<dbReference type="GO" id="GO:0030154">
    <property type="term" value="P:cell differentiation"/>
    <property type="evidence" value="ECO:0007669"/>
    <property type="project" value="TreeGrafter"/>
</dbReference>
<feature type="compositionally biased region" description="Polar residues" evidence="17">
    <location>
        <begin position="318"/>
        <end position="346"/>
    </location>
</feature>
<dbReference type="GO" id="GO:0035076">
    <property type="term" value="P:ecdysone receptor signaling pathway"/>
    <property type="evidence" value="ECO:0007669"/>
    <property type="project" value="InterPro"/>
</dbReference>
<dbReference type="PROSITE" id="PS00031">
    <property type="entry name" value="NUCLEAR_REC_DBD_1"/>
    <property type="match status" value="1"/>
</dbReference>
<evidence type="ECO:0000256" key="5">
    <source>
        <dbReference type="ARBA" id="ARBA00022771"/>
    </source>
</evidence>
<feature type="compositionally biased region" description="Polar residues" evidence="17">
    <location>
        <begin position="457"/>
        <end position="470"/>
    </location>
</feature>
<dbReference type="InterPro" id="IPR003069">
    <property type="entry name" value="Ecdystd_rcpt"/>
</dbReference>
<dbReference type="GO" id="GO:0008270">
    <property type="term" value="F:zinc ion binding"/>
    <property type="evidence" value="ECO:0007669"/>
    <property type="project" value="UniProtKB-KW"/>
</dbReference>
<keyword evidence="4 16" id="KW-0479">Metal-binding</keyword>
<dbReference type="GO" id="GO:0045944">
    <property type="term" value="P:positive regulation of transcription by RNA polymerase II"/>
    <property type="evidence" value="ECO:0007669"/>
    <property type="project" value="TreeGrafter"/>
</dbReference>
<evidence type="ECO:0000256" key="10">
    <source>
        <dbReference type="ARBA" id="ARBA00023170"/>
    </source>
</evidence>
<keyword evidence="10 16" id="KW-0675">Receptor</keyword>
<dbReference type="InterPro" id="IPR000536">
    <property type="entry name" value="Nucl_hrmn_rcpt_lig-bd"/>
</dbReference>
<dbReference type="OrthoDB" id="5837785at2759"/>
<feature type="compositionally biased region" description="Low complexity" evidence="17">
    <location>
        <begin position="280"/>
        <end position="289"/>
    </location>
</feature>
<evidence type="ECO:0000259" key="18">
    <source>
        <dbReference type="PROSITE" id="PS51030"/>
    </source>
</evidence>
<reference evidence="20" key="2">
    <citation type="submission" date="2020-01" db="EMBL/GenBank/DDBJ databases">
        <authorList>
            <person name="Korhonen P.K.K."/>
            <person name="Guangxu M.G."/>
            <person name="Wang T.W."/>
            <person name="Stroehlein A.J.S."/>
            <person name="Young N.D."/>
            <person name="Ang C.-S.A."/>
            <person name="Fernando D.W.F."/>
            <person name="Lu H.L."/>
            <person name="Taylor S.T."/>
            <person name="Ehtesham M.E.M."/>
            <person name="Najaraj S.H.N."/>
            <person name="Harsha G.H.G."/>
            <person name="Madugundu A.M."/>
            <person name="Renuse S.R."/>
            <person name="Holt D.H."/>
            <person name="Pandey A.P."/>
            <person name="Papenfuss A.P."/>
            <person name="Gasser R.B.G."/>
            <person name="Fischer K.F."/>
        </authorList>
    </citation>
    <scope>NUCLEOTIDE SEQUENCE</scope>
    <source>
        <strain evidence="20">SSS_KF_BRIS2020</strain>
    </source>
</reference>
<evidence type="ECO:0000313" key="22">
    <source>
        <dbReference type="Proteomes" id="UP000070412"/>
    </source>
</evidence>
<comment type="subcellular location">
    <subcellularLocation>
        <location evidence="1 16">Nucleus</location>
    </subcellularLocation>
</comment>
<dbReference type="Pfam" id="PF00105">
    <property type="entry name" value="zf-C4"/>
    <property type="match status" value="1"/>
</dbReference>
<dbReference type="PANTHER" id="PTHR24082:SF507">
    <property type="entry name" value="BILE ACID RECEPTOR-RELATED"/>
    <property type="match status" value="1"/>
</dbReference>
<dbReference type="PRINTS" id="PR01283">
    <property type="entry name" value="ECDYSTEROIDR"/>
</dbReference>
<evidence type="ECO:0000256" key="11">
    <source>
        <dbReference type="ARBA" id="ARBA00023242"/>
    </source>
</evidence>
<dbReference type="FunFam" id="3.30.50.10:FF:000031">
    <property type="entry name" value="Ecdysone receptor A1"/>
    <property type="match status" value="1"/>
</dbReference>
<dbReference type="PRINTS" id="PR00047">
    <property type="entry name" value="STROIDFINGER"/>
</dbReference>
<dbReference type="InterPro" id="IPR035500">
    <property type="entry name" value="NHR-like_dom_sf"/>
</dbReference>
<dbReference type="GO" id="GO:0035100">
    <property type="term" value="F:ecdysone binding"/>
    <property type="evidence" value="ECO:0007669"/>
    <property type="project" value="InterPro"/>
</dbReference>
<keyword evidence="6 16" id="KW-0862">Zinc</keyword>
<comment type="similarity">
    <text evidence="2">Belongs to the nuclear hormone receptor family. NR1 subfamily.</text>
</comment>
<keyword evidence="5 16" id="KW-0863">Zinc-finger</keyword>
<evidence type="ECO:0000256" key="17">
    <source>
        <dbReference type="SAM" id="MobiDB-lite"/>
    </source>
</evidence>
<organism evidence="20">
    <name type="scientific">Sarcoptes scabiei</name>
    <name type="common">Itch mite</name>
    <name type="synonym">Acarus scabiei</name>
    <dbReference type="NCBI Taxonomy" id="52283"/>
    <lineage>
        <taxon>Eukaryota</taxon>
        <taxon>Metazoa</taxon>
        <taxon>Ecdysozoa</taxon>
        <taxon>Arthropoda</taxon>
        <taxon>Chelicerata</taxon>
        <taxon>Arachnida</taxon>
        <taxon>Acari</taxon>
        <taxon>Acariformes</taxon>
        <taxon>Sarcoptiformes</taxon>
        <taxon>Astigmata</taxon>
        <taxon>Psoroptidia</taxon>
        <taxon>Sarcoptoidea</taxon>
        <taxon>Sarcoptidae</taxon>
        <taxon>Sarcoptinae</taxon>
        <taxon>Sarcoptes</taxon>
    </lineage>
</organism>